<sequence>MIPDWNRSASPTKSLANLGLMSLADRPILALRGLRWLRTTDCPEYNRTESMLLRRRIAIVSVLVSISLVAGIWSIRPASLRGEALMIPSKAVQDCPFCARRFEGRVIYEDDELITFHDRSPAASFHALIIPREHIISCKSLTPAHLPLLHRMISIAHDINPHKGEESYMQPRIGFHVPPVNSVAHLHLHVIVPPWKPWWKRIKYPMGWWGWWFERVEKTIERVERLEVVPQTQLELRPGNRTSTNLNLDLPTFPACYIYSRYDHS</sequence>
<feature type="short sequence motif" description="Histidine triad motif" evidence="4 5">
    <location>
        <begin position="185"/>
        <end position="189"/>
    </location>
</feature>
<keyword evidence="6" id="KW-0812">Transmembrane</keyword>
<evidence type="ECO:0000256" key="2">
    <source>
        <dbReference type="ARBA" id="ARBA00022801"/>
    </source>
</evidence>
<dbReference type="GO" id="GO:0000166">
    <property type="term" value="F:nucleotide binding"/>
    <property type="evidence" value="ECO:0007669"/>
    <property type="project" value="UniProtKB-KW"/>
</dbReference>
<dbReference type="EMBL" id="BACD03000043">
    <property type="protein sequence ID" value="GAO51243.1"/>
    <property type="molecule type" value="Genomic_DNA"/>
</dbReference>
<proteinExistence type="predicted"/>
<dbReference type="InterPro" id="IPR011146">
    <property type="entry name" value="HIT-like"/>
</dbReference>
<organism evidence="8 9">
    <name type="scientific">Saitoella complicata (strain BCRC 22490 / CBS 7301 / JCM 7358 / NBRC 10748 / NRRL Y-17804)</name>
    <dbReference type="NCBI Taxonomy" id="698492"/>
    <lineage>
        <taxon>Eukaryota</taxon>
        <taxon>Fungi</taxon>
        <taxon>Dikarya</taxon>
        <taxon>Ascomycota</taxon>
        <taxon>Taphrinomycotina</taxon>
        <taxon>Taphrinomycotina incertae sedis</taxon>
        <taxon>Saitoella</taxon>
    </lineage>
</organism>
<accession>A0A0E9NN64</accession>
<dbReference type="PROSITE" id="PS51084">
    <property type="entry name" value="HIT_2"/>
    <property type="match status" value="1"/>
</dbReference>
<name>A0A0E9NN64_SAICN</name>
<dbReference type="Proteomes" id="UP000033140">
    <property type="component" value="Unassembled WGS sequence"/>
</dbReference>
<dbReference type="InterPro" id="IPR036265">
    <property type="entry name" value="HIT-like_sf"/>
</dbReference>
<dbReference type="STRING" id="698492.A0A0E9NN64"/>
<dbReference type="SUPFAM" id="SSF54197">
    <property type="entry name" value="HIT-like"/>
    <property type="match status" value="1"/>
</dbReference>
<evidence type="ECO:0000256" key="5">
    <source>
        <dbReference type="PROSITE-ProRule" id="PRU00464"/>
    </source>
</evidence>
<dbReference type="PANTHER" id="PTHR12486">
    <property type="entry name" value="APRATAXIN-RELATED"/>
    <property type="match status" value="1"/>
</dbReference>
<keyword evidence="6" id="KW-0472">Membrane</keyword>
<evidence type="ECO:0000313" key="9">
    <source>
        <dbReference type="Proteomes" id="UP000033140"/>
    </source>
</evidence>
<evidence type="ECO:0000313" key="8">
    <source>
        <dbReference type="EMBL" id="GAO51243.1"/>
    </source>
</evidence>
<keyword evidence="2" id="KW-0378">Hydrolase</keyword>
<evidence type="ECO:0000259" key="7">
    <source>
        <dbReference type="PROSITE" id="PS51084"/>
    </source>
</evidence>
<dbReference type="Gene3D" id="3.30.428.10">
    <property type="entry name" value="HIT-like"/>
    <property type="match status" value="1"/>
</dbReference>
<feature type="active site" description="Tele-AMP-histidine intermediate" evidence="3">
    <location>
        <position position="187"/>
    </location>
</feature>
<comment type="caution">
    <text evidence="8">The sequence shown here is derived from an EMBL/GenBank/DDBJ whole genome shotgun (WGS) entry which is preliminary data.</text>
</comment>
<feature type="domain" description="HIT" evidence="7">
    <location>
        <begin position="93"/>
        <end position="204"/>
    </location>
</feature>
<evidence type="ECO:0000256" key="1">
    <source>
        <dbReference type="ARBA" id="ARBA00022741"/>
    </source>
</evidence>
<gene>
    <name evidence="8" type="ORF">G7K_5351-t1</name>
</gene>
<dbReference type="GO" id="GO:0016787">
    <property type="term" value="F:hydrolase activity"/>
    <property type="evidence" value="ECO:0007669"/>
    <property type="project" value="UniProtKB-KW"/>
</dbReference>
<protein>
    <recommendedName>
        <fullName evidence="7">HIT domain-containing protein</fullName>
    </recommendedName>
</protein>
<evidence type="ECO:0000256" key="3">
    <source>
        <dbReference type="PIRSR" id="PIRSR601310-1"/>
    </source>
</evidence>
<dbReference type="Pfam" id="PF11969">
    <property type="entry name" value="DcpS_C"/>
    <property type="match status" value="1"/>
</dbReference>
<keyword evidence="6" id="KW-1133">Transmembrane helix</keyword>
<reference evidence="8 9" key="2">
    <citation type="journal article" date="2014" name="J. Gen. Appl. Microbiol.">
        <title>The early diverging ascomycetous budding yeast Saitoella complicata has three histone deacetylases belonging to the Clr6, Hos2, and Rpd3 lineages.</title>
        <authorList>
            <person name="Nishida H."/>
            <person name="Matsumoto T."/>
            <person name="Kondo S."/>
            <person name="Hamamoto M."/>
            <person name="Yoshikawa H."/>
        </authorList>
    </citation>
    <scope>NUCLEOTIDE SEQUENCE [LARGE SCALE GENOMIC DNA]</scope>
    <source>
        <strain evidence="8 9">NRRL Y-17804</strain>
    </source>
</reference>
<dbReference type="InterPro" id="IPR001310">
    <property type="entry name" value="Histidine_triad_HIT"/>
</dbReference>
<reference evidence="8 9" key="3">
    <citation type="journal article" date="2015" name="Genome Announc.">
        <title>Draft Genome Sequence of the Archiascomycetous Yeast Saitoella complicata.</title>
        <authorList>
            <person name="Yamauchi K."/>
            <person name="Kondo S."/>
            <person name="Hamamoto M."/>
            <person name="Takahashi Y."/>
            <person name="Ogura Y."/>
            <person name="Hayashi T."/>
            <person name="Nishida H."/>
        </authorList>
    </citation>
    <scope>NUCLEOTIDE SEQUENCE [LARGE SCALE GENOMIC DNA]</scope>
    <source>
        <strain evidence="8 9">NRRL Y-17804</strain>
    </source>
</reference>
<dbReference type="PRINTS" id="PR00332">
    <property type="entry name" value="HISTRIAD"/>
</dbReference>
<evidence type="ECO:0000256" key="6">
    <source>
        <dbReference type="SAM" id="Phobius"/>
    </source>
</evidence>
<reference evidence="8 9" key="1">
    <citation type="journal article" date="2011" name="J. Gen. Appl. Microbiol.">
        <title>Draft genome sequencing of the enigmatic yeast Saitoella complicata.</title>
        <authorList>
            <person name="Nishida H."/>
            <person name="Hamamoto M."/>
            <person name="Sugiyama J."/>
        </authorList>
    </citation>
    <scope>NUCLEOTIDE SEQUENCE [LARGE SCALE GENOMIC DNA]</scope>
    <source>
        <strain evidence="8 9">NRRL Y-17804</strain>
    </source>
</reference>
<evidence type="ECO:0000256" key="4">
    <source>
        <dbReference type="PIRSR" id="PIRSR601310-3"/>
    </source>
</evidence>
<keyword evidence="9" id="KW-1185">Reference proteome</keyword>
<feature type="transmembrane region" description="Helical" evidence="6">
    <location>
        <begin position="57"/>
        <end position="75"/>
    </location>
</feature>
<dbReference type="AlphaFoldDB" id="A0A0E9NN64"/>
<dbReference type="PANTHER" id="PTHR12486:SF5">
    <property type="entry name" value="ADENOSINE 5'-MONOPHOSPHORAMIDASE HINT3"/>
    <property type="match status" value="1"/>
</dbReference>
<keyword evidence="1" id="KW-0547">Nucleotide-binding</keyword>